<reference evidence="3 4" key="1">
    <citation type="journal article" date="2019" name="Int. J. Syst. Evol. Microbiol.">
        <title>The Global Catalogue of Microorganisms (GCM) 10K type strain sequencing project: providing services to taxonomists for standard genome sequencing and annotation.</title>
        <authorList>
            <consortium name="The Broad Institute Genomics Platform"/>
            <consortium name="The Broad Institute Genome Sequencing Center for Infectious Disease"/>
            <person name="Wu L."/>
            <person name="Ma J."/>
        </authorList>
    </citation>
    <scope>NUCLEOTIDE SEQUENCE [LARGE SCALE GENOMIC DNA]</scope>
    <source>
        <strain evidence="3 4">YIM 94188</strain>
    </source>
</reference>
<accession>A0ABD5TY34</accession>
<dbReference type="AlphaFoldDB" id="A0ABD5TY34"/>
<feature type="transmembrane region" description="Helical" evidence="2">
    <location>
        <begin position="24"/>
        <end position="43"/>
    </location>
</feature>
<evidence type="ECO:0000313" key="4">
    <source>
        <dbReference type="Proteomes" id="UP001596408"/>
    </source>
</evidence>
<dbReference type="RefSeq" id="WP_379695679.1">
    <property type="nucleotide sequence ID" value="NZ_JBHSXH010000015.1"/>
</dbReference>
<evidence type="ECO:0008006" key="5">
    <source>
        <dbReference type="Google" id="ProtNLM"/>
    </source>
</evidence>
<keyword evidence="4" id="KW-1185">Reference proteome</keyword>
<protein>
    <recommendedName>
        <fullName evidence="5">Cox cluster protein</fullName>
    </recommendedName>
</protein>
<comment type="caution">
    <text evidence="3">The sequence shown here is derived from an EMBL/GenBank/DDBJ whole genome shotgun (WGS) entry which is preliminary data.</text>
</comment>
<dbReference type="Proteomes" id="UP001596408">
    <property type="component" value="Unassembled WGS sequence"/>
</dbReference>
<keyword evidence="2" id="KW-0812">Transmembrane</keyword>
<keyword evidence="2" id="KW-1133">Transmembrane helix</keyword>
<evidence type="ECO:0000256" key="2">
    <source>
        <dbReference type="SAM" id="Phobius"/>
    </source>
</evidence>
<gene>
    <name evidence="3" type="ORF">ACFQEV_10675</name>
</gene>
<name>A0ABD5TY34_9EURY</name>
<dbReference type="InterPro" id="IPR055942">
    <property type="entry name" value="DUF7520"/>
</dbReference>
<sequence>MSAESDSTNRGEPASGTPGLGRRILLGVGAVVVALAGIVGFFVGSNGAETVPRAAVLGGLVTIPTTPLSMSLYAVFVTTAVLAALFGLVAVASRYEDAD</sequence>
<proteinExistence type="predicted"/>
<keyword evidence="2" id="KW-0472">Membrane</keyword>
<evidence type="ECO:0000313" key="3">
    <source>
        <dbReference type="EMBL" id="MFC6825446.1"/>
    </source>
</evidence>
<feature type="transmembrane region" description="Helical" evidence="2">
    <location>
        <begin position="70"/>
        <end position="92"/>
    </location>
</feature>
<organism evidence="3 4">
    <name type="scientific">Halopelagius fulvigenes</name>
    <dbReference type="NCBI Taxonomy" id="1198324"/>
    <lineage>
        <taxon>Archaea</taxon>
        <taxon>Methanobacteriati</taxon>
        <taxon>Methanobacteriota</taxon>
        <taxon>Stenosarchaea group</taxon>
        <taxon>Halobacteria</taxon>
        <taxon>Halobacteriales</taxon>
        <taxon>Haloferacaceae</taxon>
    </lineage>
</organism>
<feature type="region of interest" description="Disordered" evidence="1">
    <location>
        <begin position="1"/>
        <end position="21"/>
    </location>
</feature>
<feature type="compositionally biased region" description="Polar residues" evidence="1">
    <location>
        <begin position="1"/>
        <end position="10"/>
    </location>
</feature>
<evidence type="ECO:0000256" key="1">
    <source>
        <dbReference type="SAM" id="MobiDB-lite"/>
    </source>
</evidence>
<dbReference type="EMBL" id="JBHSXH010000015">
    <property type="protein sequence ID" value="MFC6825446.1"/>
    <property type="molecule type" value="Genomic_DNA"/>
</dbReference>
<dbReference type="Pfam" id="PF24364">
    <property type="entry name" value="DUF7520"/>
    <property type="match status" value="1"/>
</dbReference>